<organism evidence="1 2">
    <name type="scientific">Pseudomonas helleri</name>
    <dbReference type="NCBI Taxonomy" id="1608996"/>
    <lineage>
        <taxon>Bacteria</taxon>
        <taxon>Pseudomonadati</taxon>
        <taxon>Pseudomonadota</taxon>
        <taxon>Gammaproteobacteria</taxon>
        <taxon>Pseudomonadales</taxon>
        <taxon>Pseudomonadaceae</taxon>
        <taxon>Pseudomonas</taxon>
    </lineage>
</organism>
<gene>
    <name evidence="1" type="ORF">GHO40_19395</name>
</gene>
<evidence type="ECO:0000313" key="1">
    <source>
        <dbReference type="EMBL" id="MQT48870.1"/>
    </source>
</evidence>
<dbReference type="EMBL" id="WIWJ01000040">
    <property type="protein sequence ID" value="MQT48870.1"/>
    <property type="molecule type" value="Genomic_DNA"/>
</dbReference>
<dbReference type="AlphaFoldDB" id="A0A6A7YEI7"/>
<protein>
    <submittedName>
        <fullName evidence="1">Uncharacterized protein</fullName>
    </submittedName>
</protein>
<reference evidence="1 2" key="1">
    <citation type="submission" date="2019-10" db="EMBL/GenBank/DDBJ databases">
        <title>Evaluation of single-gene subtyping targets for Pseudomonas.</title>
        <authorList>
            <person name="Reichler S.J."/>
            <person name="Orsi R.H."/>
            <person name="Wiedmann M."/>
            <person name="Martin N.H."/>
            <person name="Murphy S.I."/>
        </authorList>
    </citation>
    <scope>NUCLEOTIDE SEQUENCE [LARGE SCALE GENOMIC DNA]</scope>
    <source>
        <strain evidence="1 2">FSL R10-3257</strain>
    </source>
</reference>
<comment type="caution">
    <text evidence="1">The sequence shown here is derived from an EMBL/GenBank/DDBJ whole genome shotgun (WGS) entry which is preliminary data.</text>
</comment>
<proteinExistence type="predicted"/>
<dbReference type="Proteomes" id="UP000441404">
    <property type="component" value="Unassembled WGS sequence"/>
</dbReference>
<evidence type="ECO:0000313" key="2">
    <source>
        <dbReference type="Proteomes" id="UP000441404"/>
    </source>
</evidence>
<dbReference type="RefSeq" id="WP_153427932.1">
    <property type="nucleotide sequence ID" value="NZ_JYLD01000011.1"/>
</dbReference>
<name>A0A6A7YEI7_9PSED</name>
<sequence>MIKSAKEFTQLIDNQSDNSTYRATTEEATEQVWADVSEHHPEYEKNILQNITISNSTIKSLSKSPNPLVRWWVA</sequence>
<accession>A0A6A7YEI7</accession>
<dbReference type="OrthoDB" id="1495210at2"/>